<dbReference type="InterPro" id="IPR016181">
    <property type="entry name" value="Acyl_CoA_acyltransferase"/>
</dbReference>
<evidence type="ECO:0000256" key="1">
    <source>
        <dbReference type="ARBA" id="ARBA00022679"/>
    </source>
</evidence>
<dbReference type="RefSeq" id="WP_224194179.1">
    <property type="nucleotide sequence ID" value="NZ_JAIRAU010000031.1"/>
</dbReference>
<dbReference type="Gene3D" id="3.40.630.30">
    <property type="match status" value="1"/>
</dbReference>
<dbReference type="CDD" id="cd04301">
    <property type="entry name" value="NAT_SF"/>
    <property type="match status" value="1"/>
</dbReference>
<gene>
    <name evidence="3" type="ORF">K7C98_24525</name>
</gene>
<keyword evidence="4" id="KW-1185">Reference proteome</keyword>
<dbReference type="InterPro" id="IPR000182">
    <property type="entry name" value="GNAT_dom"/>
</dbReference>
<comment type="caution">
    <text evidence="3">The sequence shown here is derived from an EMBL/GenBank/DDBJ whole genome shotgun (WGS) entry which is preliminary data.</text>
</comment>
<dbReference type="PROSITE" id="PS51186">
    <property type="entry name" value="GNAT"/>
    <property type="match status" value="1"/>
</dbReference>
<dbReference type="InterPro" id="IPR050769">
    <property type="entry name" value="NAT_camello-type"/>
</dbReference>
<accession>A0ABS7TW96</accession>
<proteinExistence type="predicted"/>
<dbReference type="EMBL" id="JAIRAU010000031">
    <property type="protein sequence ID" value="MBZ5712420.1"/>
    <property type="molecule type" value="Genomic_DNA"/>
</dbReference>
<keyword evidence="1" id="KW-0808">Transferase</keyword>
<evidence type="ECO:0000259" key="2">
    <source>
        <dbReference type="PROSITE" id="PS51186"/>
    </source>
</evidence>
<dbReference type="Proteomes" id="UP001139031">
    <property type="component" value="Unassembled WGS sequence"/>
</dbReference>
<dbReference type="PANTHER" id="PTHR13947">
    <property type="entry name" value="GNAT FAMILY N-ACETYLTRANSFERASE"/>
    <property type="match status" value="1"/>
</dbReference>
<dbReference type="SUPFAM" id="SSF55729">
    <property type="entry name" value="Acyl-CoA N-acyltransferases (Nat)"/>
    <property type="match status" value="1"/>
</dbReference>
<sequence length="180" mass="19759">MPATPGQPTTDQATILEMRSLADYPPGLLGVVAGLFGRIIGASHGTDWQVDVFIAEGQAEFLRRFDPARDRVWVAMIAGVPHGALTIDGPRPEAGRDAARLRFFILDEATRGRGLGREMLARAMAFCRDQGYARVYLTTLPGLDAARRLYEACGFRLIAHSDPPFCGSDHGEQTYEWRAP</sequence>
<feature type="domain" description="N-acetyltransferase" evidence="2">
    <location>
        <begin position="16"/>
        <end position="180"/>
    </location>
</feature>
<protein>
    <submittedName>
        <fullName evidence="3">GNAT family N-acetyltransferase</fullName>
    </submittedName>
</protein>
<evidence type="ECO:0000313" key="3">
    <source>
        <dbReference type="EMBL" id="MBZ5712420.1"/>
    </source>
</evidence>
<evidence type="ECO:0000313" key="4">
    <source>
        <dbReference type="Proteomes" id="UP001139031"/>
    </source>
</evidence>
<reference evidence="3" key="1">
    <citation type="submission" date="2021-08" db="EMBL/GenBank/DDBJ databases">
        <authorList>
            <person name="Stevens D.C."/>
        </authorList>
    </citation>
    <scope>NUCLEOTIDE SEQUENCE</scope>
    <source>
        <strain evidence="3">DSM 53165</strain>
    </source>
</reference>
<organism evidence="3 4">
    <name type="scientific">Nannocystis pusilla</name>
    <dbReference type="NCBI Taxonomy" id="889268"/>
    <lineage>
        <taxon>Bacteria</taxon>
        <taxon>Pseudomonadati</taxon>
        <taxon>Myxococcota</taxon>
        <taxon>Polyangia</taxon>
        <taxon>Nannocystales</taxon>
        <taxon>Nannocystaceae</taxon>
        <taxon>Nannocystis</taxon>
    </lineage>
</organism>
<name>A0ABS7TW96_9BACT</name>
<dbReference type="Pfam" id="PF00583">
    <property type="entry name" value="Acetyltransf_1"/>
    <property type="match status" value="1"/>
</dbReference>
<dbReference type="PANTHER" id="PTHR13947:SF37">
    <property type="entry name" value="LD18367P"/>
    <property type="match status" value="1"/>
</dbReference>